<feature type="domain" description="Major facilitator superfamily (MFS) profile" evidence="6">
    <location>
        <begin position="20"/>
        <end position="403"/>
    </location>
</feature>
<keyword evidence="8" id="KW-1185">Reference proteome</keyword>
<dbReference type="CDD" id="cd17324">
    <property type="entry name" value="MFS_NepI_like"/>
    <property type="match status" value="1"/>
</dbReference>
<dbReference type="RefSeq" id="WP_109330468.1">
    <property type="nucleotide sequence ID" value="NZ_CP029354.1"/>
</dbReference>
<evidence type="ECO:0000259" key="6">
    <source>
        <dbReference type="PROSITE" id="PS50850"/>
    </source>
</evidence>
<evidence type="ECO:0000313" key="8">
    <source>
        <dbReference type="Proteomes" id="UP000245629"/>
    </source>
</evidence>
<evidence type="ECO:0000256" key="4">
    <source>
        <dbReference type="SAM" id="MobiDB-lite"/>
    </source>
</evidence>
<reference evidence="8" key="1">
    <citation type="submission" date="2018-05" db="EMBL/GenBank/DDBJ databases">
        <title>Azospirillum thermophila sp. nov., a novel isolated from hot spring.</title>
        <authorList>
            <person name="Zhao Z."/>
        </authorList>
    </citation>
    <scope>NUCLEOTIDE SEQUENCE [LARGE SCALE GENOMIC DNA]</scope>
    <source>
        <strain evidence="8">CFH 70021</strain>
    </source>
</reference>
<dbReference type="OrthoDB" id="9815356at2"/>
<dbReference type="SUPFAM" id="SSF103473">
    <property type="entry name" value="MFS general substrate transporter"/>
    <property type="match status" value="1"/>
</dbReference>
<keyword evidence="1 5" id="KW-0812">Transmembrane</keyword>
<gene>
    <name evidence="7" type="ORF">DEW08_19690</name>
</gene>
<feature type="transmembrane region" description="Helical" evidence="5">
    <location>
        <begin position="253"/>
        <end position="274"/>
    </location>
</feature>
<feature type="transmembrane region" description="Helical" evidence="5">
    <location>
        <begin position="314"/>
        <end position="338"/>
    </location>
</feature>
<protein>
    <submittedName>
        <fullName evidence="7">MFS transporter</fullName>
    </submittedName>
</protein>
<dbReference type="Pfam" id="PF07690">
    <property type="entry name" value="MFS_1"/>
    <property type="match status" value="1"/>
</dbReference>
<dbReference type="PROSITE" id="PS50850">
    <property type="entry name" value="MFS"/>
    <property type="match status" value="1"/>
</dbReference>
<organism evidence="7 8">
    <name type="scientific">Azospirillum thermophilum</name>
    <dbReference type="NCBI Taxonomy" id="2202148"/>
    <lineage>
        <taxon>Bacteria</taxon>
        <taxon>Pseudomonadati</taxon>
        <taxon>Pseudomonadota</taxon>
        <taxon>Alphaproteobacteria</taxon>
        <taxon>Rhodospirillales</taxon>
        <taxon>Azospirillaceae</taxon>
        <taxon>Azospirillum</taxon>
    </lineage>
</organism>
<name>A0A2S2CV10_9PROT</name>
<dbReference type="InterPro" id="IPR011701">
    <property type="entry name" value="MFS"/>
</dbReference>
<proteinExistence type="predicted"/>
<dbReference type="GO" id="GO:0022857">
    <property type="term" value="F:transmembrane transporter activity"/>
    <property type="evidence" value="ECO:0007669"/>
    <property type="project" value="InterPro"/>
</dbReference>
<feature type="transmembrane region" description="Helical" evidence="5">
    <location>
        <begin position="143"/>
        <end position="165"/>
    </location>
</feature>
<evidence type="ECO:0000313" key="7">
    <source>
        <dbReference type="EMBL" id="AWK88316.1"/>
    </source>
</evidence>
<sequence length="432" mass="43592">MSSIQSPHETAGGGASGRPPILLLAAGAGMAVASIYYSQPMLGMLGTDLQVSGGAVGLVPTLTQLGYAMGLLLLAPLGDRFDRRRIILAKVAVLFGALLLAGWAPSIGLLLGASLALGLAATMAQDIVPAAAAMTPAERRGKVVGTVMTGLLLGILLSRVVSGLVAEQLGWRAMFFAAAAGVALLGAALWRGLPRFAPSTQLGYGALMGSLFTLAARHRALRRAALAQSLLAVGFSAFWSTLAVMLHGAPFELGPAASGAFGLAGAAGALAAPLAGRIADRRGPELVTRLGAGIAAASFAVMALSPWVAPEGRLWLLLLSAVGFDLGIQASLIAHQTIIYGIDPGARSRLNAVLMTSMFVGMALGAVLGSHALAAFGWMGVTALATTASAAALAVRLWPSAERPRPVEEGTADAVDGSGIEGGIEPAPARCS</sequence>
<evidence type="ECO:0000256" key="5">
    <source>
        <dbReference type="SAM" id="Phobius"/>
    </source>
</evidence>
<evidence type="ECO:0000256" key="3">
    <source>
        <dbReference type="ARBA" id="ARBA00023136"/>
    </source>
</evidence>
<feature type="transmembrane region" description="Helical" evidence="5">
    <location>
        <begin position="86"/>
        <end position="104"/>
    </location>
</feature>
<feature type="transmembrane region" description="Helical" evidence="5">
    <location>
        <begin position="21"/>
        <end position="39"/>
    </location>
</feature>
<evidence type="ECO:0000256" key="1">
    <source>
        <dbReference type="ARBA" id="ARBA00022692"/>
    </source>
</evidence>
<dbReference type="InterPro" id="IPR036259">
    <property type="entry name" value="MFS_trans_sf"/>
</dbReference>
<dbReference type="Gene3D" id="1.20.1250.20">
    <property type="entry name" value="MFS general substrate transporter like domains"/>
    <property type="match status" value="2"/>
</dbReference>
<feature type="transmembrane region" description="Helical" evidence="5">
    <location>
        <begin position="375"/>
        <end position="395"/>
    </location>
</feature>
<keyword evidence="3 5" id="KW-0472">Membrane</keyword>
<dbReference type="EMBL" id="CP029354">
    <property type="protein sequence ID" value="AWK88316.1"/>
    <property type="molecule type" value="Genomic_DNA"/>
</dbReference>
<dbReference type="KEGG" id="azz:DEW08_19690"/>
<evidence type="ECO:0000256" key="2">
    <source>
        <dbReference type="ARBA" id="ARBA00022989"/>
    </source>
</evidence>
<dbReference type="AlphaFoldDB" id="A0A2S2CV10"/>
<dbReference type="PANTHER" id="PTHR42910">
    <property type="entry name" value="TRANSPORTER SCO4007-RELATED"/>
    <property type="match status" value="1"/>
</dbReference>
<dbReference type="InterPro" id="IPR020846">
    <property type="entry name" value="MFS_dom"/>
</dbReference>
<keyword evidence="2 5" id="KW-1133">Transmembrane helix</keyword>
<feature type="region of interest" description="Disordered" evidence="4">
    <location>
        <begin position="404"/>
        <end position="432"/>
    </location>
</feature>
<feature type="transmembrane region" description="Helical" evidence="5">
    <location>
        <begin position="51"/>
        <end position="74"/>
    </location>
</feature>
<feature type="transmembrane region" description="Helical" evidence="5">
    <location>
        <begin position="350"/>
        <end position="369"/>
    </location>
</feature>
<feature type="transmembrane region" description="Helical" evidence="5">
    <location>
        <begin position="171"/>
        <end position="190"/>
    </location>
</feature>
<dbReference type="PANTHER" id="PTHR42910:SF1">
    <property type="entry name" value="MAJOR FACILITATOR SUPERFAMILY (MFS) PROFILE DOMAIN-CONTAINING PROTEIN"/>
    <property type="match status" value="1"/>
</dbReference>
<feature type="transmembrane region" description="Helical" evidence="5">
    <location>
        <begin position="286"/>
        <end position="308"/>
    </location>
</feature>
<feature type="transmembrane region" description="Helical" evidence="5">
    <location>
        <begin position="225"/>
        <end position="247"/>
    </location>
</feature>
<dbReference type="Proteomes" id="UP000245629">
    <property type="component" value="Chromosome 3"/>
</dbReference>
<accession>A0A2S2CV10</accession>